<dbReference type="PIRSF" id="PIRSF024492">
    <property type="entry name" value="UCP024492"/>
    <property type="match status" value="1"/>
</dbReference>
<evidence type="ECO:0000313" key="2">
    <source>
        <dbReference type="Proteomes" id="UP000436483"/>
    </source>
</evidence>
<dbReference type="RefSeq" id="WP_160887165.1">
    <property type="nucleotide sequence ID" value="NZ_WURB01000021.1"/>
</dbReference>
<dbReference type="OrthoDB" id="9810084at2"/>
<dbReference type="Pfam" id="PF04343">
    <property type="entry name" value="DUF488"/>
    <property type="match status" value="1"/>
</dbReference>
<reference evidence="1 2" key="2">
    <citation type="submission" date="2020-01" db="EMBL/GenBank/DDBJ databases">
        <title>Microvirga sp. nov., an arsenate reduction bacterium isolated from Tibet hotspring sediments.</title>
        <authorList>
            <person name="Xian W.-D."/>
            <person name="Li W.-J."/>
        </authorList>
    </citation>
    <scope>NUCLEOTIDE SEQUENCE [LARGE SCALE GENOMIC DNA]</scope>
    <source>
        <strain evidence="1 2">KCTC 23863</strain>
    </source>
</reference>
<dbReference type="EMBL" id="WURB01000021">
    <property type="protein sequence ID" value="MXQ13815.1"/>
    <property type="molecule type" value="Genomic_DNA"/>
</dbReference>
<protein>
    <submittedName>
        <fullName evidence="1">DUF488 family protein</fullName>
    </submittedName>
</protein>
<evidence type="ECO:0000313" key="1">
    <source>
        <dbReference type="EMBL" id="MXQ13815.1"/>
    </source>
</evidence>
<sequence>MAKPQVFTIGYEGADVDRFLATLEDAGVATLADVRAVALSRKRGFSKSALRDALASQGIGYEHFIRLGTPKEGRQAARAGDGDLMRRIYCDEVLSREEAQEAFRDLEELAASRPVCLLCFERDPAICHRRVLAQQLASRGFEIVDLTVL</sequence>
<dbReference type="PANTHER" id="PTHR39337:SF1">
    <property type="entry name" value="BLR5642 PROTEIN"/>
    <property type="match status" value="1"/>
</dbReference>
<comment type="caution">
    <text evidence="1">The sequence shown here is derived from an EMBL/GenBank/DDBJ whole genome shotgun (WGS) entry which is preliminary data.</text>
</comment>
<reference evidence="1 2" key="1">
    <citation type="submission" date="2019-12" db="EMBL/GenBank/DDBJ databases">
        <authorList>
            <person name="Yuan C.-G."/>
        </authorList>
    </citation>
    <scope>NUCLEOTIDE SEQUENCE [LARGE SCALE GENOMIC DNA]</scope>
    <source>
        <strain evidence="1 2">KCTC 23863</strain>
    </source>
</reference>
<dbReference type="InterPro" id="IPR007438">
    <property type="entry name" value="DUF488"/>
</dbReference>
<accession>A0A7X3MVD3</accession>
<dbReference type="InterPro" id="IPR014519">
    <property type="entry name" value="UCP024492"/>
</dbReference>
<name>A0A7X3MVD3_9HYPH</name>
<keyword evidence="2" id="KW-1185">Reference proteome</keyword>
<proteinExistence type="predicted"/>
<organism evidence="1 2">
    <name type="scientific">Microvirga makkahensis</name>
    <dbReference type="NCBI Taxonomy" id="1128670"/>
    <lineage>
        <taxon>Bacteria</taxon>
        <taxon>Pseudomonadati</taxon>
        <taxon>Pseudomonadota</taxon>
        <taxon>Alphaproteobacteria</taxon>
        <taxon>Hyphomicrobiales</taxon>
        <taxon>Methylobacteriaceae</taxon>
        <taxon>Microvirga</taxon>
    </lineage>
</organism>
<dbReference type="Proteomes" id="UP000436483">
    <property type="component" value="Unassembled WGS sequence"/>
</dbReference>
<gene>
    <name evidence="1" type="ORF">GR328_20605</name>
</gene>
<dbReference type="PANTHER" id="PTHR39337">
    <property type="entry name" value="BLR5642 PROTEIN"/>
    <property type="match status" value="1"/>
</dbReference>
<dbReference type="AlphaFoldDB" id="A0A7X3MVD3"/>